<dbReference type="InterPro" id="IPR001584">
    <property type="entry name" value="Integrase_cat-core"/>
</dbReference>
<dbReference type="OrthoDB" id="10059408at2759"/>
<dbReference type="InterPro" id="IPR012337">
    <property type="entry name" value="RNaseH-like_sf"/>
</dbReference>
<keyword evidence="13" id="KW-0239">DNA-directed DNA polymerase</keyword>
<evidence type="ECO:0000256" key="6">
    <source>
        <dbReference type="ARBA" id="ARBA00022741"/>
    </source>
</evidence>
<keyword evidence="10" id="KW-0460">Magnesium</keyword>
<evidence type="ECO:0000256" key="12">
    <source>
        <dbReference type="ARBA" id="ARBA00022918"/>
    </source>
</evidence>
<dbReference type="SMART" id="SM00343">
    <property type="entry name" value="ZnF_C2HC"/>
    <property type="match status" value="1"/>
</dbReference>
<evidence type="ECO:0000256" key="11">
    <source>
        <dbReference type="ARBA" id="ARBA00022908"/>
    </source>
</evidence>
<dbReference type="InterPro" id="IPR036397">
    <property type="entry name" value="RNaseH_sf"/>
</dbReference>
<dbReference type="InterPro" id="IPR001878">
    <property type="entry name" value="Znf_CCHC"/>
</dbReference>
<dbReference type="GO" id="GO:0008270">
    <property type="term" value="F:zinc ion binding"/>
    <property type="evidence" value="ECO:0007669"/>
    <property type="project" value="InterPro"/>
</dbReference>
<evidence type="ECO:0000313" key="17">
    <source>
        <dbReference type="EMBL" id="CAB3984051.1"/>
    </source>
</evidence>
<keyword evidence="12" id="KW-0695">RNA-directed DNA polymerase</keyword>
<evidence type="ECO:0000256" key="16">
    <source>
        <dbReference type="SAM" id="MobiDB-lite"/>
    </source>
</evidence>
<evidence type="ECO:0000313" key="18">
    <source>
        <dbReference type="Proteomes" id="UP001152795"/>
    </source>
</evidence>
<keyword evidence="2" id="KW-1188">Viral release from host cell</keyword>
<dbReference type="Pfam" id="PF25597">
    <property type="entry name" value="SH3_retrovirus"/>
    <property type="match status" value="1"/>
</dbReference>
<evidence type="ECO:0000256" key="14">
    <source>
        <dbReference type="ARBA" id="ARBA00023113"/>
    </source>
</evidence>
<dbReference type="Pfam" id="PF14223">
    <property type="entry name" value="Retrotran_gag_2"/>
    <property type="match status" value="1"/>
</dbReference>
<dbReference type="InterPro" id="IPR036875">
    <property type="entry name" value="Znf_CCHC_sf"/>
</dbReference>
<dbReference type="InterPro" id="IPR057670">
    <property type="entry name" value="SH3_retrovirus"/>
</dbReference>
<sequence>MASTGYGPSRESRWSRLTFDGNESNYELWEAKFLAHMRLLKLKDTILPSEEEADATKNEECYAELIQCLDDTSLSLVMRDATDDGRKALQILRDHYSNQGKPRIITLYTELTSLEKALHETVTDYLIRAEKAITALKNAKETLSDGLIIAMILKGLPDSYKPFSIHVTQSARASKKRKSSTPTEFPSQTMTCYGCGKRGHLVRECPAKSEKKWCNYHKSTTHSDSTCRSQQKSKDQAKQVSEKENTSKDEHSFAFKVNDEATGKINRMGMLVDTGATSHIVTTDILKQIDMTFKPSKHYIELADGTRASNIALKRGDAEVFLKDTNGKCVKTVLKNALYIPSYPQDIFSVKAATSNGAEPRFAQDTGELTLEDGTIVEIEEHGRLYYLTSIDSHENDSVSEVDKGVVKGMKFSGKIESSKLGCNTCVEGKFVNSRSRIPDERSQKSLEKVHVDLAGPVSPVSREGFKYCIAFTDDFSGAVFVYFLKCKSDTFVATEKFLADITPYGKVSCIRSDNGSEFTGKAFQTLLRERGIKHETSAPYSPHQNGTAERHWRTLFEMGRCLLLQSGLPKTLWPYAIQTAAHIRNRCFNKRTKTTPYFSLTGKVPDLSKMWIFGSECFAYEQEHKKLDSRCSKGVFVGYDKNSPSYLVYYPKNGKIMKHRLIRFIKKCSVEQHTQTDESSTL</sequence>
<keyword evidence="9" id="KW-0067">ATP-binding</keyword>
<dbReference type="GO" id="GO:0003676">
    <property type="term" value="F:nucleic acid binding"/>
    <property type="evidence" value="ECO:0007669"/>
    <property type="project" value="InterPro"/>
</dbReference>
<evidence type="ECO:0000256" key="7">
    <source>
        <dbReference type="ARBA" id="ARBA00022759"/>
    </source>
</evidence>
<keyword evidence="15" id="KW-0233">DNA recombination</keyword>
<keyword evidence="4" id="KW-0540">Nuclease</keyword>
<dbReference type="PROSITE" id="PS50994">
    <property type="entry name" value="INTEGRASE"/>
    <property type="match status" value="1"/>
</dbReference>
<evidence type="ECO:0000256" key="13">
    <source>
        <dbReference type="ARBA" id="ARBA00022932"/>
    </source>
</evidence>
<keyword evidence="13" id="KW-0548">Nucleotidyltransferase</keyword>
<dbReference type="GO" id="GO:0006508">
    <property type="term" value="P:proteolysis"/>
    <property type="evidence" value="ECO:0007669"/>
    <property type="project" value="UniProtKB-KW"/>
</dbReference>
<dbReference type="PROSITE" id="PS50158">
    <property type="entry name" value="ZF_CCHC"/>
    <property type="match status" value="1"/>
</dbReference>
<evidence type="ECO:0000256" key="2">
    <source>
        <dbReference type="ARBA" id="ARBA00022612"/>
    </source>
</evidence>
<proteinExistence type="predicted"/>
<evidence type="ECO:0000256" key="9">
    <source>
        <dbReference type="ARBA" id="ARBA00022840"/>
    </source>
</evidence>
<dbReference type="GO" id="GO:0004519">
    <property type="term" value="F:endonuclease activity"/>
    <property type="evidence" value="ECO:0007669"/>
    <property type="project" value="UniProtKB-KW"/>
</dbReference>
<evidence type="ECO:0000256" key="4">
    <source>
        <dbReference type="ARBA" id="ARBA00022722"/>
    </source>
</evidence>
<accession>A0A6S7GFZ5</accession>
<evidence type="ECO:0000256" key="8">
    <source>
        <dbReference type="ARBA" id="ARBA00022801"/>
    </source>
</evidence>
<dbReference type="Gene3D" id="4.10.60.10">
    <property type="entry name" value="Zinc finger, CCHC-type"/>
    <property type="match status" value="1"/>
</dbReference>
<comment type="caution">
    <text evidence="17">The sequence shown here is derived from an EMBL/GenBank/DDBJ whole genome shotgun (WGS) entry which is preliminary data.</text>
</comment>
<dbReference type="InterPro" id="IPR039537">
    <property type="entry name" value="Retrotran_Ty1/copia-like"/>
</dbReference>
<dbReference type="GO" id="GO:0008233">
    <property type="term" value="F:peptidase activity"/>
    <property type="evidence" value="ECO:0007669"/>
    <property type="project" value="UniProtKB-KW"/>
</dbReference>
<dbReference type="Gene3D" id="3.30.420.10">
    <property type="entry name" value="Ribonuclease H-like superfamily/Ribonuclease H"/>
    <property type="match status" value="1"/>
</dbReference>
<dbReference type="GO" id="GO:0006310">
    <property type="term" value="P:DNA recombination"/>
    <property type="evidence" value="ECO:0007669"/>
    <property type="project" value="UniProtKB-KW"/>
</dbReference>
<dbReference type="PANTHER" id="PTHR42648:SF11">
    <property type="entry name" value="TRANSPOSON TY4-P GAG-POL POLYPROTEIN"/>
    <property type="match status" value="1"/>
</dbReference>
<dbReference type="Pfam" id="PF22936">
    <property type="entry name" value="Pol_BBD"/>
    <property type="match status" value="1"/>
</dbReference>
<keyword evidence="5" id="KW-0479">Metal-binding</keyword>
<name>A0A6S7GFZ5_PARCT</name>
<evidence type="ECO:0000256" key="15">
    <source>
        <dbReference type="ARBA" id="ARBA00023172"/>
    </source>
</evidence>
<dbReference type="SUPFAM" id="SSF53098">
    <property type="entry name" value="Ribonuclease H-like"/>
    <property type="match status" value="1"/>
</dbReference>
<reference evidence="17" key="1">
    <citation type="submission" date="2020-04" db="EMBL/GenBank/DDBJ databases">
        <authorList>
            <person name="Alioto T."/>
            <person name="Alioto T."/>
            <person name="Gomez Garrido J."/>
        </authorList>
    </citation>
    <scope>NUCLEOTIDE SEQUENCE</scope>
    <source>
        <strain evidence="17">A484AB</strain>
    </source>
</reference>
<keyword evidence="18" id="KW-1185">Reference proteome</keyword>
<organism evidence="17 18">
    <name type="scientific">Paramuricea clavata</name>
    <name type="common">Red gorgonian</name>
    <name type="synonym">Violescent sea-whip</name>
    <dbReference type="NCBI Taxonomy" id="317549"/>
    <lineage>
        <taxon>Eukaryota</taxon>
        <taxon>Metazoa</taxon>
        <taxon>Cnidaria</taxon>
        <taxon>Anthozoa</taxon>
        <taxon>Octocorallia</taxon>
        <taxon>Malacalcyonacea</taxon>
        <taxon>Plexauridae</taxon>
        <taxon>Paramuricea</taxon>
    </lineage>
</organism>
<keyword evidence="7" id="KW-0255">Endonuclease</keyword>
<comment type="function">
    <text evidence="1">The aspartyl protease (PR) mediates the proteolytic cleavages of the Gag and Gag-Pol polyproteins after assembly of the VLP.</text>
</comment>
<dbReference type="GO" id="GO:0003964">
    <property type="term" value="F:RNA-directed DNA polymerase activity"/>
    <property type="evidence" value="ECO:0007669"/>
    <property type="project" value="UniProtKB-KW"/>
</dbReference>
<evidence type="ECO:0000256" key="1">
    <source>
        <dbReference type="ARBA" id="ARBA00002180"/>
    </source>
</evidence>
<keyword evidence="11" id="KW-0229">DNA integration</keyword>
<feature type="compositionally biased region" description="Basic and acidic residues" evidence="16">
    <location>
        <begin position="232"/>
        <end position="253"/>
    </location>
</feature>
<keyword evidence="6" id="KW-0547">Nucleotide-binding</keyword>
<keyword evidence="3" id="KW-0645">Protease</keyword>
<gene>
    <name evidence="17" type="ORF">PACLA_8A057693</name>
</gene>
<dbReference type="InterPro" id="IPR054722">
    <property type="entry name" value="PolX-like_BBD"/>
</dbReference>
<dbReference type="GO" id="GO:0003887">
    <property type="term" value="F:DNA-directed DNA polymerase activity"/>
    <property type="evidence" value="ECO:0007669"/>
    <property type="project" value="UniProtKB-KW"/>
</dbReference>
<dbReference type="EMBL" id="CACRXK020000689">
    <property type="protein sequence ID" value="CAB3984051.1"/>
    <property type="molecule type" value="Genomic_DNA"/>
</dbReference>
<feature type="region of interest" description="Disordered" evidence="16">
    <location>
        <begin position="219"/>
        <end position="253"/>
    </location>
</feature>
<keyword evidence="8" id="KW-0378">Hydrolase</keyword>
<evidence type="ECO:0000256" key="10">
    <source>
        <dbReference type="ARBA" id="ARBA00022842"/>
    </source>
</evidence>
<evidence type="ECO:0000256" key="5">
    <source>
        <dbReference type="ARBA" id="ARBA00022723"/>
    </source>
</evidence>
<dbReference type="Pfam" id="PF00665">
    <property type="entry name" value="rve"/>
    <property type="match status" value="1"/>
</dbReference>
<dbReference type="Proteomes" id="UP001152795">
    <property type="component" value="Unassembled WGS sequence"/>
</dbReference>
<dbReference type="AlphaFoldDB" id="A0A6S7GFZ5"/>
<dbReference type="GO" id="GO:0005524">
    <property type="term" value="F:ATP binding"/>
    <property type="evidence" value="ECO:0007669"/>
    <property type="project" value="UniProtKB-KW"/>
</dbReference>
<evidence type="ECO:0000256" key="3">
    <source>
        <dbReference type="ARBA" id="ARBA00022670"/>
    </source>
</evidence>
<dbReference type="GO" id="GO:0015074">
    <property type="term" value="P:DNA integration"/>
    <property type="evidence" value="ECO:0007669"/>
    <property type="project" value="UniProtKB-KW"/>
</dbReference>
<dbReference type="PANTHER" id="PTHR42648">
    <property type="entry name" value="TRANSPOSASE, PUTATIVE-RELATED"/>
    <property type="match status" value="1"/>
</dbReference>
<protein>
    <submittedName>
        <fullName evidence="17">Myosin heavy fast skeletal muscle</fullName>
    </submittedName>
</protein>
<dbReference type="Pfam" id="PF00098">
    <property type="entry name" value="zf-CCHC"/>
    <property type="match status" value="1"/>
</dbReference>
<keyword evidence="14" id="KW-0917">Virion maturation</keyword>
<keyword evidence="13" id="KW-0808">Transferase</keyword>
<dbReference type="SUPFAM" id="SSF57756">
    <property type="entry name" value="Retrovirus zinc finger-like domains"/>
    <property type="match status" value="1"/>
</dbReference>